<dbReference type="EMBL" id="GGEC01070976">
    <property type="protein sequence ID" value="MBX51460.1"/>
    <property type="molecule type" value="Transcribed_RNA"/>
</dbReference>
<name>A0A2P2P9M1_RHIMU</name>
<proteinExistence type="predicted"/>
<organism evidence="2">
    <name type="scientific">Rhizophora mucronata</name>
    <name type="common">Asiatic mangrove</name>
    <dbReference type="NCBI Taxonomy" id="61149"/>
    <lineage>
        <taxon>Eukaryota</taxon>
        <taxon>Viridiplantae</taxon>
        <taxon>Streptophyta</taxon>
        <taxon>Embryophyta</taxon>
        <taxon>Tracheophyta</taxon>
        <taxon>Spermatophyta</taxon>
        <taxon>Magnoliopsida</taxon>
        <taxon>eudicotyledons</taxon>
        <taxon>Gunneridae</taxon>
        <taxon>Pentapetalae</taxon>
        <taxon>rosids</taxon>
        <taxon>fabids</taxon>
        <taxon>Malpighiales</taxon>
        <taxon>Rhizophoraceae</taxon>
        <taxon>Rhizophora</taxon>
    </lineage>
</organism>
<protein>
    <submittedName>
        <fullName evidence="2">Uncharacterized protein</fullName>
    </submittedName>
</protein>
<accession>A0A2P2P9M1</accession>
<dbReference type="AlphaFoldDB" id="A0A2P2P9M1"/>
<reference evidence="2" key="1">
    <citation type="submission" date="2018-02" db="EMBL/GenBank/DDBJ databases">
        <title>Rhizophora mucronata_Transcriptome.</title>
        <authorList>
            <person name="Meera S.P."/>
            <person name="Sreeshan A."/>
            <person name="Augustine A."/>
        </authorList>
    </citation>
    <scope>NUCLEOTIDE SEQUENCE</scope>
    <source>
        <tissue evidence="2">Leaf</tissue>
    </source>
</reference>
<feature type="region of interest" description="Disordered" evidence="1">
    <location>
        <begin position="11"/>
        <end position="37"/>
    </location>
</feature>
<evidence type="ECO:0000313" key="2">
    <source>
        <dbReference type="EMBL" id="MBX51460.1"/>
    </source>
</evidence>
<sequence>MQASYAFVCHPPPFPPKTNPGHTGDGETMPRAVNQSI</sequence>
<evidence type="ECO:0000256" key="1">
    <source>
        <dbReference type="SAM" id="MobiDB-lite"/>
    </source>
</evidence>